<dbReference type="AlphaFoldDB" id="A0AAW2G339"/>
<comment type="caution">
    <text evidence="1">The sequence shown here is derived from an EMBL/GenBank/DDBJ whole genome shotgun (WGS) entry which is preliminary data.</text>
</comment>
<evidence type="ECO:0000313" key="2">
    <source>
        <dbReference type="Proteomes" id="UP001430953"/>
    </source>
</evidence>
<organism evidence="1 2">
    <name type="scientific">Cardiocondyla obscurior</name>
    <dbReference type="NCBI Taxonomy" id="286306"/>
    <lineage>
        <taxon>Eukaryota</taxon>
        <taxon>Metazoa</taxon>
        <taxon>Ecdysozoa</taxon>
        <taxon>Arthropoda</taxon>
        <taxon>Hexapoda</taxon>
        <taxon>Insecta</taxon>
        <taxon>Pterygota</taxon>
        <taxon>Neoptera</taxon>
        <taxon>Endopterygota</taxon>
        <taxon>Hymenoptera</taxon>
        <taxon>Apocrita</taxon>
        <taxon>Aculeata</taxon>
        <taxon>Formicoidea</taxon>
        <taxon>Formicidae</taxon>
        <taxon>Myrmicinae</taxon>
        <taxon>Cardiocondyla</taxon>
    </lineage>
</organism>
<proteinExistence type="predicted"/>
<reference evidence="1 2" key="1">
    <citation type="submission" date="2023-03" db="EMBL/GenBank/DDBJ databases">
        <title>High recombination rates correlate with genetic variation in Cardiocondyla obscurior ants.</title>
        <authorList>
            <person name="Errbii M."/>
        </authorList>
    </citation>
    <scope>NUCLEOTIDE SEQUENCE [LARGE SCALE GENOMIC DNA]</scope>
    <source>
        <strain evidence="1">Alpha-2009</strain>
        <tissue evidence="1">Whole body</tissue>
    </source>
</reference>
<evidence type="ECO:0000313" key="1">
    <source>
        <dbReference type="EMBL" id="KAL0121601.1"/>
    </source>
</evidence>
<dbReference type="Proteomes" id="UP001430953">
    <property type="component" value="Unassembled WGS sequence"/>
</dbReference>
<dbReference type="EMBL" id="JADYXP020000006">
    <property type="protein sequence ID" value="KAL0121601.1"/>
    <property type="molecule type" value="Genomic_DNA"/>
</dbReference>
<accession>A0AAW2G339</accession>
<name>A0AAW2G339_9HYME</name>
<sequence length="130" mass="15065">MFIYIISMNRTISKSIETEVWAKEPCIEIARTKNELAQMPSVPDDRHLARARRTPAQISAALRHDRAMRCTSARCSPLQRSLWPSCILPLRLDAFVPYRPYRYRHRHTNRLVTALPATSRHSARPFKGLP</sequence>
<keyword evidence="2" id="KW-1185">Reference proteome</keyword>
<gene>
    <name evidence="1" type="ORF">PUN28_006849</name>
</gene>
<protein>
    <submittedName>
        <fullName evidence="1">Uncharacterized protein</fullName>
    </submittedName>
</protein>